<sequence length="261" mass="28009">MYYTLFALHVSLDISKSITGGISRAATRNGAILIAAYAIVGLGWQVAFNSLLNQLVSGLNTSGAAVSSSTTILSVDLPMSVLAVLAFVFLILLQYLALVATRVFVGGYERSIPNDVLTRNIPLAIVNLFVGGIVYTALFVIGSFVFLIPGVIAYLAFVFMTFYIAVEDENFIAALSDSWSLTRGNWIRLLLLFVILFVIAFALGIVLVIMSFALSFLSQMASALFSALVFIPLSVLSLGVLAEAFIQLRNEDSPVASSEAI</sequence>
<evidence type="ECO:0000256" key="1">
    <source>
        <dbReference type="SAM" id="Phobius"/>
    </source>
</evidence>
<keyword evidence="1" id="KW-0472">Membrane</keyword>
<accession>M0IMC7</accession>
<gene>
    <name evidence="3" type="ORF">C440_04403</name>
</gene>
<proteinExistence type="predicted"/>
<dbReference type="InterPro" id="IPR057169">
    <property type="entry name" value="DUF7847"/>
</dbReference>
<dbReference type="Proteomes" id="UP000011550">
    <property type="component" value="Unassembled WGS sequence"/>
</dbReference>
<feature type="transmembrane region" description="Helical" evidence="1">
    <location>
        <begin position="187"/>
        <end position="214"/>
    </location>
</feature>
<feature type="transmembrane region" description="Helical" evidence="1">
    <location>
        <begin position="147"/>
        <end position="166"/>
    </location>
</feature>
<evidence type="ECO:0000313" key="4">
    <source>
        <dbReference type="Proteomes" id="UP000011550"/>
    </source>
</evidence>
<feature type="transmembrane region" description="Helical" evidence="1">
    <location>
        <begin position="31"/>
        <end position="52"/>
    </location>
</feature>
<reference evidence="3 4" key="1">
    <citation type="journal article" date="2014" name="PLoS Genet.">
        <title>Phylogenetically driven sequencing of extremely halophilic archaea reveals strategies for static and dynamic osmo-response.</title>
        <authorList>
            <person name="Becker E.A."/>
            <person name="Seitzer P.M."/>
            <person name="Tritt A."/>
            <person name="Larsen D."/>
            <person name="Krusor M."/>
            <person name="Yao A.I."/>
            <person name="Wu D."/>
            <person name="Madern D."/>
            <person name="Eisen J.A."/>
            <person name="Darling A.E."/>
            <person name="Facciotti M.T."/>
        </authorList>
    </citation>
    <scope>NUCLEOTIDE SEQUENCE [LARGE SCALE GENOMIC DNA]</scope>
    <source>
        <strain evidence="3 4">ATCC BAA-1512</strain>
    </source>
</reference>
<keyword evidence="1" id="KW-1133">Transmembrane helix</keyword>
<comment type="caution">
    <text evidence="3">The sequence shown here is derived from an EMBL/GenBank/DDBJ whole genome shotgun (WGS) entry which is preliminary data.</text>
</comment>
<feature type="domain" description="DUF7847" evidence="2">
    <location>
        <begin position="12"/>
        <end position="247"/>
    </location>
</feature>
<dbReference type="Pfam" id="PF25231">
    <property type="entry name" value="DUF7847"/>
    <property type="match status" value="1"/>
</dbReference>
<organism evidence="3 4">
    <name type="scientific">Haloferax mucosum ATCC BAA-1512</name>
    <dbReference type="NCBI Taxonomy" id="662479"/>
    <lineage>
        <taxon>Archaea</taxon>
        <taxon>Methanobacteriati</taxon>
        <taxon>Methanobacteriota</taxon>
        <taxon>Stenosarchaea group</taxon>
        <taxon>Halobacteria</taxon>
        <taxon>Halobacteriales</taxon>
        <taxon>Haloferacaceae</taxon>
        <taxon>Haloferax</taxon>
    </lineage>
</organism>
<feature type="transmembrane region" description="Helical" evidence="1">
    <location>
        <begin position="77"/>
        <end position="100"/>
    </location>
</feature>
<feature type="transmembrane region" description="Helical" evidence="1">
    <location>
        <begin position="121"/>
        <end position="141"/>
    </location>
</feature>
<dbReference type="PATRIC" id="fig|662479.7.peg.907"/>
<dbReference type="AlphaFoldDB" id="M0IMC7"/>
<dbReference type="STRING" id="662479.C440_04403"/>
<feature type="transmembrane region" description="Helical" evidence="1">
    <location>
        <begin position="220"/>
        <end position="241"/>
    </location>
</feature>
<evidence type="ECO:0000259" key="2">
    <source>
        <dbReference type="Pfam" id="PF25231"/>
    </source>
</evidence>
<dbReference type="EMBL" id="AOLN01000006">
    <property type="protein sequence ID" value="ELZ96988.1"/>
    <property type="molecule type" value="Genomic_DNA"/>
</dbReference>
<protein>
    <recommendedName>
        <fullName evidence="2">DUF7847 domain-containing protein</fullName>
    </recommendedName>
</protein>
<keyword evidence="4" id="KW-1185">Reference proteome</keyword>
<name>M0IMC7_9EURY</name>
<evidence type="ECO:0000313" key="3">
    <source>
        <dbReference type="EMBL" id="ELZ96988.1"/>
    </source>
</evidence>
<keyword evidence="1" id="KW-0812">Transmembrane</keyword>